<evidence type="ECO:0000259" key="2">
    <source>
        <dbReference type="PROSITE" id="PS50041"/>
    </source>
</evidence>
<feature type="domain" description="C-type lectin" evidence="2">
    <location>
        <begin position="26"/>
        <end position="146"/>
    </location>
</feature>
<reference evidence="3 4" key="1">
    <citation type="journal article" date="2013" name="Nature">
        <title>Insights into bilaterian evolution from three spiralian genomes.</title>
        <authorList>
            <person name="Simakov O."/>
            <person name="Marletaz F."/>
            <person name="Cho S.J."/>
            <person name="Edsinger-Gonzales E."/>
            <person name="Havlak P."/>
            <person name="Hellsten U."/>
            <person name="Kuo D.H."/>
            <person name="Larsson T."/>
            <person name="Lv J."/>
            <person name="Arendt D."/>
            <person name="Savage R."/>
            <person name="Osoegawa K."/>
            <person name="de Jong P."/>
            <person name="Grimwood J."/>
            <person name="Chapman J.A."/>
            <person name="Shapiro H."/>
            <person name="Aerts A."/>
            <person name="Otillar R.P."/>
            <person name="Terry A.Y."/>
            <person name="Boore J.L."/>
            <person name="Grigoriev I.V."/>
            <person name="Lindberg D.R."/>
            <person name="Seaver E.C."/>
            <person name="Weisblat D.A."/>
            <person name="Putnam N.H."/>
            <person name="Rokhsar D.S."/>
        </authorList>
    </citation>
    <scope>NUCLEOTIDE SEQUENCE [LARGE SCALE GENOMIC DNA]</scope>
</reference>
<dbReference type="RefSeq" id="XP_009053437.1">
    <property type="nucleotide sequence ID" value="XM_009055189.1"/>
</dbReference>
<dbReference type="AlphaFoldDB" id="V3ZWK3"/>
<name>V3ZWK3_LOTGI</name>
<dbReference type="CDD" id="cd00037">
    <property type="entry name" value="CLECT"/>
    <property type="match status" value="1"/>
</dbReference>
<dbReference type="GeneID" id="20243003"/>
<feature type="chain" id="PRO_5004716670" description="C-type lectin domain-containing protein" evidence="1">
    <location>
        <begin position="19"/>
        <end position="150"/>
    </location>
</feature>
<dbReference type="OrthoDB" id="6042174at2759"/>
<dbReference type="OMA" id="KEYFICE"/>
<dbReference type="EMBL" id="KB201596">
    <property type="protein sequence ID" value="ESO95873.1"/>
    <property type="molecule type" value="Genomic_DNA"/>
</dbReference>
<organism evidence="3 4">
    <name type="scientific">Lottia gigantea</name>
    <name type="common">Giant owl limpet</name>
    <dbReference type="NCBI Taxonomy" id="225164"/>
    <lineage>
        <taxon>Eukaryota</taxon>
        <taxon>Metazoa</taxon>
        <taxon>Spiralia</taxon>
        <taxon>Lophotrochozoa</taxon>
        <taxon>Mollusca</taxon>
        <taxon>Gastropoda</taxon>
        <taxon>Patellogastropoda</taxon>
        <taxon>Lottioidea</taxon>
        <taxon>Lottiidae</taxon>
        <taxon>Lottia</taxon>
    </lineage>
</organism>
<dbReference type="InterPro" id="IPR001304">
    <property type="entry name" value="C-type_lectin-like"/>
</dbReference>
<dbReference type="HOGENOM" id="CLU_049894_10_0_1"/>
<dbReference type="InterPro" id="IPR016186">
    <property type="entry name" value="C-type_lectin-like/link_sf"/>
</dbReference>
<evidence type="ECO:0000256" key="1">
    <source>
        <dbReference type="SAM" id="SignalP"/>
    </source>
</evidence>
<dbReference type="InterPro" id="IPR050111">
    <property type="entry name" value="C-type_lectin/snaclec_domain"/>
</dbReference>
<evidence type="ECO:0000313" key="4">
    <source>
        <dbReference type="Proteomes" id="UP000030746"/>
    </source>
</evidence>
<sequence length="150" mass="16857">MMRLIVLLSIALAQYAYGCPNGYHSHNGSCYAAVGVRSTWPNAYSFCKSLNGSLAIVDTESERDYLHQFLNNRFGSKFVYYWVGATNLADGSWMWAESTRPVDNLHWSSGYPTDGSNSQHCLQMVVAHHYYFGDNNCEAKNAFVCETQDA</sequence>
<feature type="signal peptide" evidence="1">
    <location>
        <begin position="1"/>
        <end position="18"/>
    </location>
</feature>
<dbReference type="Pfam" id="PF00059">
    <property type="entry name" value="Lectin_C"/>
    <property type="match status" value="1"/>
</dbReference>
<keyword evidence="4" id="KW-1185">Reference proteome</keyword>
<dbReference type="PROSITE" id="PS50041">
    <property type="entry name" value="C_TYPE_LECTIN_2"/>
    <property type="match status" value="1"/>
</dbReference>
<keyword evidence="1" id="KW-0732">Signal</keyword>
<proteinExistence type="predicted"/>
<dbReference type="PANTHER" id="PTHR22803">
    <property type="entry name" value="MANNOSE, PHOSPHOLIPASE, LECTIN RECEPTOR RELATED"/>
    <property type="match status" value="1"/>
</dbReference>
<dbReference type="InterPro" id="IPR016187">
    <property type="entry name" value="CTDL_fold"/>
</dbReference>
<evidence type="ECO:0000313" key="3">
    <source>
        <dbReference type="EMBL" id="ESO95873.1"/>
    </source>
</evidence>
<dbReference type="SMART" id="SM00034">
    <property type="entry name" value="CLECT"/>
    <property type="match status" value="1"/>
</dbReference>
<dbReference type="KEGG" id="lgi:LOTGIDRAFT_175062"/>
<gene>
    <name evidence="3" type="ORF">LOTGIDRAFT_175062</name>
</gene>
<accession>V3ZWK3</accession>
<protein>
    <recommendedName>
        <fullName evidence="2">C-type lectin domain-containing protein</fullName>
    </recommendedName>
</protein>
<dbReference type="CTD" id="20243003"/>
<dbReference type="SUPFAM" id="SSF56436">
    <property type="entry name" value="C-type lectin-like"/>
    <property type="match status" value="1"/>
</dbReference>
<dbReference type="Gene3D" id="3.10.100.10">
    <property type="entry name" value="Mannose-Binding Protein A, subunit A"/>
    <property type="match status" value="1"/>
</dbReference>
<dbReference type="Proteomes" id="UP000030746">
    <property type="component" value="Unassembled WGS sequence"/>
</dbReference>